<dbReference type="OrthoDB" id="9792240at2"/>
<dbReference type="InterPro" id="IPR003594">
    <property type="entry name" value="HATPase_dom"/>
</dbReference>
<dbReference type="Proteomes" id="UP000077096">
    <property type="component" value="Chromosome"/>
</dbReference>
<dbReference type="CDD" id="cd16936">
    <property type="entry name" value="HATPase_RsbW-like"/>
    <property type="match status" value="1"/>
</dbReference>
<dbReference type="InterPro" id="IPR036890">
    <property type="entry name" value="HATPase_C_sf"/>
</dbReference>
<gene>
    <name evidence="3" type="ORF">JM64_09580</name>
</gene>
<accession>A0A172T521</accession>
<name>A0A172T521_FERPE</name>
<evidence type="ECO:0000256" key="1">
    <source>
        <dbReference type="ARBA" id="ARBA00022527"/>
    </source>
</evidence>
<sequence>MNQTVTISFRALTENIKLARVVIHTFLTFRGVFDKDIFDTELAVNEAIANIIQHTYKGEPNYIVMTLNWIEPDTLEVLLRDFGPKVDPTKIKPRDLDDIRPGGLGVYIIQRIFDIMEFRNVSHGNLLYLKRFFLIPPKKQELGNSNNEPYREY</sequence>
<dbReference type="EMBL" id="CP011393">
    <property type="protein sequence ID" value="ANE42135.1"/>
    <property type="molecule type" value="Genomic_DNA"/>
</dbReference>
<keyword evidence="1" id="KW-0808">Transferase</keyword>
<evidence type="ECO:0000313" key="4">
    <source>
        <dbReference type="Proteomes" id="UP000077096"/>
    </source>
</evidence>
<evidence type="ECO:0000313" key="3">
    <source>
        <dbReference type="EMBL" id="ANE42135.1"/>
    </source>
</evidence>
<feature type="domain" description="Histidine kinase/HSP90-like ATPase" evidence="2">
    <location>
        <begin position="9"/>
        <end position="129"/>
    </location>
</feature>
<reference evidence="3 4" key="1">
    <citation type="submission" date="2014-08" db="EMBL/GenBank/DDBJ databases">
        <title>Fervidobacterium pennivorans DYC genome.</title>
        <authorList>
            <person name="Wushke S."/>
        </authorList>
    </citation>
    <scope>NUCLEOTIDE SEQUENCE [LARGE SCALE GENOMIC DNA]</scope>
    <source>
        <strain evidence="3 4">DYC</strain>
    </source>
</reference>
<organism evidence="3 4">
    <name type="scientific">Fervidobacterium pennivorans</name>
    <dbReference type="NCBI Taxonomy" id="93466"/>
    <lineage>
        <taxon>Bacteria</taxon>
        <taxon>Thermotogati</taxon>
        <taxon>Thermotogota</taxon>
        <taxon>Thermotogae</taxon>
        <taxon>Thermotogales</taxon>
        <taxon>Fervidobacteriaceae</taxon>
        <taxon>Fervidobacterium</taxon>
    </lineage>
</organism>
<dbReference type="PATRIC" id="fig|93466.3.peg.1993"/>
<dbReference type="SUPFAM" id="SSF55874">
    <property type="entry name" value="ATPase domain of HSP90 chaperone/DNA topoisomerase II/histidine kinase"/>
    <property type="match status" value="1"/>
</dbReference>
<keyword evidence="1" id="KW-0418">Kinase</keyword>
<dbReference type="GO" id="GO:0004674">
    <property type="term" value="F:protein serine/threonine kinase activity"/>
    <property type="evidence" value="ECO:0007669"/>
    <property type="project" value="UniProtKB-KW"/>
</dbReference>
<proteinExistence type="predicted"/>
<dbReference type="PANTHER" id="PTHR35526">
    <property type="entry name" value="ANTI-SIGMA-F FACTOR RSBW-RELATED"/>
    <property type="match status" value="1"/>
</dbReference>
<dbReference type="PANTHER" id="PTHR35526:SF3">
    <property type="entry name" value="ANTI-SIGMA-F FACTOR RSBW"/>
    <property type="match status" value="1"/>
</dbReference>
<protein>
    <submittedName>
        <fullName evidence="3">Anti-sigma regulatory factor</fullName>
    </submittedName>
</protein>
<dbReference type="AlphaFoldDB" id="A0A172T521"/>
<dbReference type="InterPro" id="IPR050267">
    <property type="entry name" value="Anti-sigma-factor_SerPK"/>
</dbReference>
<keyword evidence="1" id="KW-0723">Serine/threonine-protein kinase</keyword>
<dbReference type="KEGG" id="fng:JM64_09580"/>
<evidence type="ECO:0000259" key="2">
    <source>
        <dbReference type="Pfam" id="PF13581"/>
    </source>
</evidence>
<dbReference type="Gene3D" id="3.30.565.10">
    <property type="entry name" value="Histidine kinase-like ATPase, C-terminal domain"/>
    <property type="match status" value="1"/>
</dbReference>
<dbReference type="Pfam" id="PF13581">
    <property type="entry name" value="HATPase_c_2"/>
    <property type="match status" value="1"/>
</dbReference>